<sequence>MEVFPSAMLTLGPARRPSSWATSQATWLEFSRDTSAVSASRALAWLSADVSLSGRGSTTHCSPRCTTTGVPLELGSTGTVCR</sequence>
<reference evidence="1 2" key="1">
    <citation type="submission" date="2019-03" db="EMBL/GenBank/DDBJ databases">
        <title>First draft genome of Liparis tanakae, snailfish: a comprehensive survey of snailfish specific genes.</title>
        <authorList>
            <person name="Kim W."/>
            <person name="Song I."/>
            <person name="Jeong J.-H."/>
            <person name="Kim D."/>
            <person name="Kim S."/>
            <person name="Ryu S."/>
            <person name="Song J.Y."/>
            <person name="Lee S.K."/>
        </authorList>
    </citation>
    <scope>NUCLEOTIDE SEQUENCE [LARGE SCALE GENOMIC DNA]</scope>
    <source>
        <tissue evidence="1">Muscle</tissue>
    </source>
</reference>
<name>A0A4Z2GC22_9TELE</name>
<protein>
    <submittedName>
        <fullName evidence="1">Uncharacterized protein</fullName>
    </submittedName>
</protein>
<proteinExistence type="predicted"/>
<dbReference type="Proteomes" id="UP000314294">
    <property type="component" value="Unassembled WGS sequence"/>
</dbReference>
<evidence type="ECO:0000313" key="2">
    <source>
        <dbReference type="Proteomes" id="UP000314294"/>
    </source>
</evidence>
<organism evidence="1 2">
    <name type="scientific">Liparis tanakae</name>
    <name type="common">Tanaka's snailfish</name>
    <dbReference type="NCBI Taxonomy" id="230148"/>
    <lineage>
        <taxon>Eukaryota</taxon>
        <taxon>Metazoa</taxon>
        <taxon>Chordata</taxon>
        <taxon>Craniata</taxon>
        <taxon>Vertebrata</taxon>
        <taxon>Euteleostomi</taxon>
        <taxon>Actinopterygii</taxon>
        <taxon>Neopterygii</taxon>
        <taxon>Teleostei</taxon>
        <taxon>Neoteleostei</taxon>
        <taxon>Acanthomorphata</taxon>
        <taxon>Eupercaria</taxon>
        <taxon>Perciformes</taxon>
        <taxon>Cottioidei</taxon>
        <taxon>Cottales</taxon>
        <taxon>Liparidae</taxon>
        <taxon>Liparis</taxon>
    </lineage>
</organism>
<comment type="caution">
    <text evidence="1">The sequence shown here is derived from an EMBL/GenBank/DDBJ whole genome shotgun (WGS) entry which is preliminary data.</text>
</comment>
<dbReference type="AlphaFoldDB" id="A0A4Z2GC22"/>
<evidence type="ECO:0000313" key="1">
    <source>
        <dbReference type="EMBL" id="TNN51107.1"/>
    </source>
</evidence>
<dbReference type="EMBL" id="SRLO01000594">
    <property type="protein sequence ID" value="TNN51107.1"/>
    <property type="molecule type" value="Genomic_DNA"/>
</dbReference>
<accession>A0A4Z2GC22</accession>
<gene>
    <name evidence="1" type="ORF">EYF80_038684</name>
</gene>
<keyword evidence="2" id="KW-1185">Reference proteome</keyword>